<sequence>GAAVQQGVHPRNRHARHLRLSLHSLDVEPRPLPPCAPSSPPGRPPLTVHRCDCRLRHGALGRRGYSVHRRRGAALQEPTGDAVPRSDRPAAADLLAALSEAGEGGGNLSDDSAGAKAEARRVERATPLPRGPREVEGAPPLAEESGSVGAARVGLRDRHRHIADGGGGRRVPRPGHVPGLLRAAHADADAVHGHLSRVHLYLRRHRRGDALLADAAARAEERRDCSGAEKRCCGGSGNRSSSGGSSSTTASDGLSAPPCRGHTAGAAARRARG</sequence>
<dbReference type="AlphaFoldDB" id="A0A0D3JTB5"/>
<reference evidence="3" key="1">
    <citation type="journal article" date="2013" name="Nature">
        <title>Pan genome of the phytoplankton Emiliania underpins its global distribution.</title>
        <authorList>
            <person name="Read B.A."/>
            <person name="Kegel J."/>
            <person name="Klute M.J."/>
            <person name="Kuo A."/>
            <person name="Lefebvre S.C."/>
            <person name="Maumus F."/>
            <person name="Mayer C."/>
            <person name="Miller J."/>
            <person name="Monier A."/>
            <person name="Salamov A."/>
            <person name="Young J."/>
            <person name="Aguilar M."/>
            <person name="Claverie J.M."/>
            <person name="Frickenhaus S."/>
            <person name="Gonzalez K."/>
            <person name="Herman E.K."/>
            <person name="Lin Y.C."/>
            <person name="Napier J."/>
            <person name="Ogata H."/>
            <person name="Sarno A.F."/>
            <person name="Shmutz J."/>
            <person name="Schroeder D."/>
            <person name="de Vargas C."/>
            <person name="Verret F."/>
            <person name="von Dassow P."/>
            <person name="Valentin K."/>
            <person name="Van de Peer Y."/>
            <person name="Wheeler G."/>
            <person name="Dacks J.B."/>
            <person name="Delwiche C.F."/>
            <person name="Dyhrman S.T."/>
            <person name="Glockner G."/>
            <person name="John U."/>
            <person name="Richards T."/>
            <person name="Worden A.Z."/>
            <person name="Zhang X."/>
            <person name="Grigoriev I.V."/>
            <person name="Allen A.E."/>
            <person name="Bidle K."/>
            <person name="Borodovsky M."/>
            <person name="Bowler C."/>
            <person name="Brownlee C."/>
            <person name="Cock J.M."/>
            <person name="Elias M."/>
            <person name="Gladyshev V.N."/>
            <person name="Groth M."/>
            <person name="Guda C."/>
            <person name="Hadaegh A."/>
            <person name="Iglesias-Rodriguez M.D."/>
            <person name="Jenkins J."/>
            <person name="Jones B.M."/>
            <person name="Lawson T."/>
            <person name="Leese F."/>
            <person name="Lindquist E."/>
            <person name="Lobanov A."/>
            <person name="Lomsadze A."/>
            <person name="Malik S.B."/>
            <person name="Marsh M.E."/>
            <person name="Mackinder L."/>
            <person name="Mock T."/>
            <person name="Mueller-Roeber B."/>
            <person name="Pagarete A."/>
            <person name="Parker M."/>
            <person name="Probert I."/>
            <person name="Quesneville H."/>
            <person name="Raines C."/>
            <person name="Rensing S.A."/>
            <person name="Riano-Pachon D.M."/>
            <person name="Richier S."/>
            <person name="Rokitta S."/>
            <person name="Shiraiwa Y."/>
            <person name="Soanes D.M."/>
            <person name="van der Giezen M."/>
            <person name="Wahlund T.M."/>
            <person name="Williams B."/>
            <person name="Wilson W."/>
            <person name="Wolfe G."/>
            <person name="Wurch L.L."/>
        </authorList>
    </citation>
    <scope>NUCLEOTIDE SEQUENCE</scope>
</reference>
<reference evidence="2" key="2">
    <citation type="submission" date="2024-10" db="UniProtKB">
        <authorList>
            <consortium name="EnsemblProtists"/>
        </authorList>
    </citation>
    <scope>IDENTIFICATION</scope>
</reference>
<feature type="compositionally biased region" description="Low complexity" evidence="1">
    <location>
        <begin position="238"/>
        <end position="255"/>
    </location>
</feature>
<name>A0A0D3JTB5_EMIH1</name>
<organism evidence="2 3">
    <name type="scientific">Emiliania huxleyi (strain CCMP1516)</name>
    <dbReference type="NCBI Taxonomy" id="280463"/>
    <lineage>
        <taxon>Eukaryota</taxon>
        <taxon>Haptista</taxon>
        <taxon>Haptophyta</taxon>
        <taxon>Prymnesiophyceae</taxon>
        <taxon>Isochrysidales</taxon>
        <taxon>Noelaerhabdaceae</taxon>
        <taxon>Emiliania</taxon>
    </lineage>
</organism>
<dbReference type="Proteomes" id="UP000013827">
    <property type="component" value="Unassembled WGS sequence"/>
</dbReference>
<evidence type="ECO:0000256" key="1">
    <source>
        <dbReference type="SAM" id="MobiDB-lite"/>
    </source>
</evidence>
<dbReference type="PaxDb" id="2903-EOD26750"/>
<dbReference type="EnsemblProtists" id="EOD26750">
    <property type="protein sequence ID" value="EOD26750"/>
    <property type="gene ID" value="EMIHUDRAFT_457317"/>
</dbReference>
<dbReference type="GeneID" id="17272296"/>
<dbReference type="HOGENOM" id="CLU_1021543_0_0_1"/>
<evidence type="ECO:0000313" key="3">
    <source>
        <dbReference type="Proteomes" id="UP000013827"/>
    </source>
</evidence>
<proteinExistence type="predicted"/>
<feature type="region of interest" description="Disordered" evidence="1">
    <location>
        <begin position="224"/>
        <end position="273"/>
    </location>
</feature>
<evidence type="ECO:0000313" key="2">
    <source>
        <dbReference type="EnsemblProtists" id="EOD26750"/>
    </source>
</evidence>
<feature type="region of interest" description="Disordered" evidence="1">
    <location>
        <begin position="101"/>
        <end position="155"/>
    </location>
</feature>
<feature type="compositionally biased region" description="Low complexity" evidence="1">
    <location>
        <begin position="264"/>
        <end position="273"/>
    </location>
</feature>
<accession>A0A0D3JTB5</accession>
<protein>
    <submittedName>
        <fullName evidence="2">Uncharacterized protein</fullName>
    </submittedName>
</protein>
<feature type="region of interest" description="Disordered" evidence="1">
    <location>
        <begin position="66"/>
        <end position="86"/>
    </location>
</feature>
<keyword evidence="3" id="KW-1185">Reference proteome</keyword>
<dbReference type="KEGG" id="ehx:EMIHUDRAFT_457317"/>
<dbReference type="RefSeq" id="XP_005779179.1">
    <property type="nucleotide sequence ID" value="XM_005779122.1"/>
</dbReference>